<name>A0A1F6AYF4_9BACT</name>
<accession>A0A1F6AYF4</accession>
<organism evidence="1 2">
    <name type="scientific">Candidatus Gottesmanbacteria bacterium RIFCSPLOWO2_01_FULL_49_10</name>
    <dbReference type="NCBI Taxonomy" id="1798396"/>
    <lineage>
        <taxon>Bacteria</taxon>
        <taxon>Candidatus Gottesmaniibacteriota</taxon>
    </lineage>
</organism>
<comment type="caution">
    <text evidence="1">The sequence shown here is derived from an EMBL/GenBank/DDBJ whole genome shotgun (WGS) entry which is preliminary data.</text>
</comment>
<dbReference type="InterPro" id="IPR036157">
    <property type="entry name" value="dUTPase-like_sf"/>
</dbReference>
<dbReference type="AlphaFoldDB" id="A0A1F6AYF4"/>
<protein>
    <submittedName>
        <fullName evidence="1">Uncharacterized protein</fullName>
    </submittedName>
</protein>
<evidence type="ECO:0000313" key="2">
    <source>
        <dbReference type="Proteomes" id="UP000176409"/>
    </source>
</evidence>
<sequence length="318" mass="34524">MIPLESRFLPYRAVGTIASALDRQGLYRIRPENVQQVGINIAPTEIVGLSDGKPETQSDGWKLPPGYYRLNFGLRIDRGMIGQGVQPAVNFRSSVFRCGAVGGHVFADGEEEDPPPEAVLYGGPLQANLHVLNPYGLRIEQGAEVAQLSFRTPGASPICSELLSPLRVLTFGSEGILGVGKTTLPDYMPVEGDDRWELTENVPYLATLQGTVTLGPDEVALIQAHQGDYQTQPLLSRLAIYGDALVDPGYSGPVSTLIIPRGDTTLRVDHGLVRLTRFNVINDGRDMPVYDGQYVTSKPAGPDVQFGDVRDSAFMRGF</sequence>
<reference evidence="1 2" key="1">
    <citation type="journal article" date="2016" name="Nat. Commun.">
        <title>Thousands of microbial genomes shed light on interconnected biogeochemical processes in an aquifer system.</title>
        <authorList>
            <person name="Anantharaman K."/>
            <person name="Brown C.T."/>
            <person name="Hug L.A."/>
            <person name="Sharon I."/>
            <person name="Castelle C.J."/>
            <person name="Probst A.J."/>
            <person name="Thomas B.C."/>
            <person name="Singh A."/>
            <person name="Wilkins M.J."/>
            <person name="Karaoz U."/>
            <person name="Brodie E.L."/>
            <person name="Williams K.H."/>
            <person name="Hubbard S.S."/>
            <person name="Banfield J.F."/>
        </authorList>
    </citation>
    <scope>NUCLEOTIDE SEQUENCE [LARGE SCALE GENOMIC DNA]</scope>
</reference>
<dbReference type="SUPFAM" id="SSF51283">
    <property type="entry name" value="dUTPase-like"/>
    <property type="match status" value="1"/>
</dbReference>
<gene>
    <name evidence="1" type="ORF">A2973_04295</name>
</gene>
<dbReference type="EMBL" id="MFJZ01000038">
    <property type="protein sequence ID" value="OGG29744.1"/>
    <property type="molecule type" value="Genomic_DNA"/>
</dbReference>
<dbReference type="Proteomes" id="UP000176409">
    <property type="component" value="Unassembled WGS sequence"/>
</dbReference>
<proteinExistence type="predicted"/>
<evidence type="ECO:0000313" key="1">
    <source>
        <dbReference type="EMBL" id="OGG29744.1"/>
    </source>
</evidence>